<evidence type="ECO:0000313" key="3">
    <source>
        <dbReference type="EMBL" id="MCM0619322.1"/>
    </source>
</evidence>
<dbReference type="InterPro" id="IPR029052">
    <property type="entry name" value="Metallo-depent_PP-like"/>
</dbReference>
<evidence type="ECO:0000313" key="4">
    <source>
        <dbReference type="Proteomes" id="UP001139485"/>
    </source>
</evidence>
<dbReference type="PANTHER" id="PTHR43606:SF2">
    <property type="entry name" value="ALKALINE PHOSPHATASE FAMILY PROTEIN (AFU_ORTHOLOGUE AFUA_5G03860)"/>
    <property type="match status" value="1"/>
</dbReference>
<evidence type="ECO:0000259" key="2">
    <source>
        <dbReference type="Pfam" id="PF16655"/>
    </source>
</evidence>
<dbReference type="AlphaFoldDB" id="A0A9X2D5Q2"/>
<organism evidence="3 4">
    <name type="scientific">Nocardioides bruguierae</name>
    <dbReference type="NCBI Taxonomy" id="2945102"/>
    <lineage>
        <taxon>Bacteria</taxon>
        <taxon>Bacillati</taxon>
        <taxon>Actinomycetota</taxon>
        <taxon>Actinomycetes</taxon>
        <taxon>Propionibacteriales</taxon>
        <taxon>Nocardioidaceae</taxon>
        <taxon>Nocardioides</taxon>
    </lineage>
</organism>
<accession>A0A9X2D5Q2</accession>
<dbReference type="RefSeq" id="WP_250826177.1">
    <property type="nucleotide sequence ID" value="NZ_JAMOIL010000002.1"/>
</dbReference>
<comment type="caution">
    <text evidence="3">The sequence shown here is derived from an EMBL/GenBank/DDBJ whole genome shotgun (WGS) entry which is preliminary data.</text>
</comment>
<dbReference type="PANTHER" id="PTHR43606">
    <property type="entry name" value="PHOSPHATASE, PUTATIVE (AFU_ORTHOLOGUE AFUA_6G08710)-RELATED"/>
    <property type="match status" value="1"/>
</dbReference>
<dbReference type="Gene3D" id="3.60.21.70">
    <property type="entry name" value="PhoD-like phosphatase"/>
    <property type="match status" value="1"/>
</dbReference>
<gene>
    <name evidence="3" type="ORF">M8330_03300</name>
</gene>
<dbReference type="Pfam" id="PF09423">
    <property type="entry name" value="PhoD"/>
    <property type="match status" value="1"/>
</dbReference>
<protein>
    <submittedName>
        <fullName evidence="3">Alkaline phosphatase D family protein</fullName>
    </submittedName>
</protein>
<name>A0A9X2D5Q2_9ACTN</name>
<dbReference type="InterPro" id="IPR052900">
    <property type="entry name" value="Phospholipid_Metab_Enz"/>
</dbReference>
<dbReference type="SUPFAM" id="SSF56300">
    <property type="entry name" value="Metallo-dependent phosphatases"/>
    <property type="match status" value="1"/>
</dbReference>
<dbReference type="Gene3D" id="2.60.40.380">
    <property type="entry name" value="Purple acid phosphatase-like, N-terminal"/>
    <property type="match status" value="1"/>
</dbReference>
<reference evidence="3" key="1">
    <citation type="submission" date="2022-05" db="EMBL/GenBank/DDBJ databases">
        <authorList>
            <person name="Tuo L."/>
        </authorList>
    </citation>
    <scope>NUCLEOTIDE SEQUENCE</scope>
    <source>
        <strain evidence="3">BSK12Z-4</strain>
    </source>
</reference>
<feature type="domain" description="Phospholipase D N-terminal" evidence="2">
    <location>
        <begin position="53"/>
        <end position="151"/>
    </location>
</feature>
<feature type="domain" description="PhoD-like phosphatase metallophosphatase" evidence="1">
    <location>
        <begin position="164"/>
        <end position="504"/>
    </location>
</feature>
<dbReference type="Proteomes" id="UP001139485">
    <property type="component" value="Unassembled WGS sequence"/>
</dbReference>
<dbReference type="Pfam" id="PF16655">
    <property type="entry name" value="PhoD_N"/>
    <property type="match status" value="1"/>
</dbReference>
<evidence type="ECO:0000259" key="1">
    <source>
        <dbReference type="Pfam" id="PF09423"/>
    </source>
</evidence>
<dbReference type="InterPro" id="IPR032093">
    <property type="entry name" value="PhoD_N"/>
</dbReference>
<sequence>MRPQRRGLPRVEDLPVTRRAVVGTGLSSVVLVAAAPPLADLAGAAARREPFTLGVASGEPSPDSVVLWTRLAPDPLAEDGRGGMPGVEVLVRWEVAEDERFRRVVARGRTVARPRDAHAVHVEPQGLRPGREYFYRFRTGLHLSPVGRTRTAPARGSSPTSVDLAIASCAQLEHGYFTAYRRIAEDAPDLVVHLGDYLYEYEAGGYDLPPVGLGGRVRDHAGPEARDLAGYRRRHAQYKLDPDLQALQAAAPMVVVWDDHEVDNNWAAGTPEELEWPQPDFEQRRAAAFRAYWEHLPLRRGRRPRGLDARIYRRQHWGDLLALHLMDTRSYRDDQACRDLKRVGCTAALEPGRTMLGPGQETWLEAGLRGSRARWDLLGQQVPFARRDTDPGDDLELVMDSWDGYPADRDRVTGLLGLAENPVVLTGDVHRHYAAQVLTDYDAPDAAPVAAELVTTSITSGGDGSDLPRGGAAELAANPHLLWASNRRGWVRARLTPDVLTADFVTLPFVERRGAEPSVAATYVVEAGVPGLTT</sequence>
<keyword evidence="4" id="KW-1185">Reference proteome</keyword>
<proteinExistence type="predicted"/>
<dbReference type="EMBL" id="JAMOIL010000002">
    <property type="protein sequence ID" value="MCM0619322.1"/>
    <property type="molecule type" value="Genomic_DNA"/>
</dbReference>
<dbReference type="CDD" id="cd07389">
    <property type="entry name" value="MPP_PhoD"/>
    <property type="match status" value="1"/>
</dbReference>
<dbReference type="InterPro" id="IPR018946">
    <property type="entry name" value="PhoD-like_MPP"/>
</dbReference>
<dbReference type="InterPro" id="IPR038607">
    <property type="entry name" value="PhoD-like_sf"/>
</dbReference>